<dbReference type="HAMAP" id="MF_04144">
    <property type="entry name" value="TERL_LAMBDA"/>
    <property type="match status" value="1"/>
</dbReference>
<feature type="compositionally biased region" description="Polar residues" evidence="1">
    <location>
        <begin position="645"/>
        <end position="659"/>
    </location>
</feature>
<evidence type="ECO:0000256" key="1">
    <source>
        <dbReference type="SAM" id="MobiDB-lite"/>
    </source>
</evidence>
<keyword evidence="5" id="KW-1185">Reference proteome</keyword>
<name>A0A841QFE9_9PROT</name>
<accession>A0A841QFE9</accession>
<protein>
    <submittedName>
        <fullName evidence="4">Phage terminase large subunit GpA-like protein</fullName>
    </submittedName>
</protein>
<gene>
    <name evidence="4" type="ORF">HNR55_001557</name>
</gene>
<feature type="domain" description="Terminase large subunit GpA endonuclease" evidence="3">
    <location>
        <begin position="315"/>
        <end position="599"/>
    </location>
</feature>
<evidence type="ECO:0000259" key="2">
    <source>
        <dbReference type="Pfam" id="PF05876"/>
    </source>
</evidence>
<dbReference type="InterPro" id="IPR051220">
    <property type="entry name" value="TFA_Chaperone"/>
</dbReference>
<dbReference type="InterPro" id="IPR027417">
    <property type="entry name" value="P-loop_NTPase"/>
</dbReference>
<dbReference type="Proteomes" id="UP000578000">
    <property type="component" value="Unassembled WGS sequence"/>
</dbReference>
<dbReference type="Pfam" id="PF20454">
    <property type="entry name" value="GpA_nuclease"/>
    <property type="match status" value="1"/>
</dbReference>
<feature type="domain" description="Phage terminase large subunit GpA ATPase" evidence="2">
    <location>
        <begin position="51"/>
        <end position="306"/>
    </location>
</feature>
<feature type="compositionally biased region" description="Basic and acidic residues" evidence="1">
    <location>
        <begin position="634"/>
        <end position="644"/>
    </location>
</feature>
<dbReference type="RefSeq" id="WP_166112878.1">
    <property type="nucleotide sequence ID" value="NZ_BAABDB010000040.1"/>
</dbReference>
<dbReference type="GO" id="GO:0016887">
    <property type="term" value="F:ATP hydrolysis activity"/>
    <property type="evidence" value="ECO:0007669"/>
    <property type="project" value="InterPro"/>
</dbReference>
<dbReference type="EMBL" id="JACHIE010000005">
    <property type="protein sequence ID" value="MBB6456974.1"/>
    <property type="molecule type" value="Genomic_DNA"/>
</dbReference>
<organism evidence="4 5">
    <name type="scientific">Acetobacter lovaniensis</name>
    <dbReference type="NCBI Taxonomy" id="104100"/>
    <lineage>
        <taxon>Bacteria</taxon>
        <taxon>Pseudomonadati</taxon>
        <taxon>Pseudomonadota</taxon>
        <taxon>Alphaproteobacteria</taxon>
        <taxon>Acetobacterales</taxon>
        <taxon>Acetobacteraceae</taxon>
        <taxon>Acetobacter</taxon>
    </lineage>
</organism>
<comment type="caution">
    <text evidence="4">The sequence shown here is derived from an EMBL/GenBank/DDBJ whole genome shotgun (WGS) entry which is preliminary data.</text>
</comment>
<sequence>MDQTAQTAYPSGLEFFLSRLAQARQENLKPPPKITLSIWAAEYAVLSKETSAQTGRFEAYAYQPGIMDAITDPVVEKVSVMKSARVGYTKIIDHAIGYYLERDPSPVLVVQPRESDAEDYSKTEIAPMLRDTPVLAAIAPDPKAKSGDNTLLSKTMRNGASLKLVGANSPGGFRRITVRVVIFDEVDGYPVGGAGAEGDQISLGSKRSETFWNRKIIAGSTPTVAGLSRIEKLYDEGDCRKFYVPCPQCGELQVLEWGEKETAFGIKWDKDENGKPLPQTAYYVCRHNGCIITEADKADMVAKGQWIASKPFNGHASFHIWSGYSLSPNATWAKLVEEWLEVHRDPLRRQTFINTTLGLPFEDKGDGALNELSLAARVEIWEGEVPYGVVLLTAGADTQDDRIEIEIVGWGRNEERWSIALIIIDGDPDLPATWDRVDAVLKRIWYRADGRPYTIRAACIDSGGHHTQRVYEFCRARLGRRIWAIKGESARGGARSPVWPTKKPSVRNKASFRPIIIGVNAAKDVIRSRLHLPPPEPDQPAPGYMHFPQDRDVNYFAQLLAERSVRRSIKGTIVRVWEALPGRRNEALDLAVYSYAALCGLLYMGLSLNKLASKIEAETTVHPPPPEPLEEEMDPLRETAKTETQEGSQGVSVPAQQTRIARLVSRLP</sequence>
<reference evidence="4 5" key="1">
    <citation type="submission" date="2020-08" db="EMBL/GenBank/DDBJ databases">
        <title>Genomic Encyclopedia of Type Strains, Phase IV (KMG-IV): sequencing the most valuable type-strain genomes for metagenomic binning, comparative biology and taxonomic classification.</title>
        <authorList>
            <person name="Goeker M."/>
        </authorList>
    </citation>
    <scope>NUCLEOTIDE SEQUENCE [LARGE SCALE GENOMIC DNA]</scope>
    <source>
        <strain evidence="4 5">DSM 4491</strain>
    </source>
</reference>
<dbReference type="InterPro" id="IPR046454">
    <property type="entry name" value="GpA_endonuclease"/>
</dbReference>
<dbReference type="GO" id="GO:0004519">
    <property type="term" value="F:endonuclease activity"/>
    <property type="evidence" value="ECO:0007669"/>
    <property type="project" value="InterPro"/>
</dbReference>
<dbReference type="PANTHER" id="PTHR34413">
    <property type="entry name" value="PROPHAGE TAIL FIBER ASSEMBLY PROTEIN HOMOLOG TFAE-RELATED-RELATED"/>
    <property type="match status" value="1"/>
</dbReference>
<evidence type="ECO:0000259" key="3">
    <source>
        <dbReference type="Pfam" id="PF20454"/>
    </source>
</evidence>
<dbReference type="PANTHER" id="PTHR34413:SF2">
    <property type="entry name" value="PROPHAGE TAIL FIBER ASSEMBLY PROTEIN HOMOLOG TFAE-RELATED"/>
    <property type="match status" value="1"/>
</dbReference>
<proteinExistence type="inferred from homology"/>
<dbReference type="InterPro" id="IPR046453">
    <property type="entry name" value="GpA_ATPase"/>
</dbReference>
<dbReference type="AlphaFoldDB" id="A0A841QFE9"/>
<evidence type="ECO:0000313" key="4">
    <source>
        <dbReference type="EMBL" id="MBB6456974.1"/>
    </source>
</evidence>
<dbReference type="GO" id="GO:0005524">
    <property type="term" value="F:ATP binding"/>
    <property type="evidence" value="ECO:0007669"/>
    <property type="project" value="InterPro"/>
</dbReference>
<dbReference type="Gene3D" id="3.40.50.300">
    <property type="entry name" value="P-loop containing nucleotide triphosphate hydrolases"/>
    <property type="match status" value="1"/>
</dbReference>
<dbReference type="Pfam" id="PF05876">
    <property type="entry name" value="GpA_ATPase"/>
    <property type="match status" value="1"/>
</dbReference>
<dbReference type="InterPro" id="IPR008866">
    <property type="entry name" value="Phage_lambda_GpA-like"/>
</dbReference>
<evidence type="ECO:0000313" key="5">
    <source>
        <dbReference type="Proteomes" id="UP000578000"/>
    </source>
</evidence>
<feature type="region of interest" description="Disordered" evidence="1">
    <location>
        <begin position="618"/>
        <end position="668"/>
    </location>
</feature>